<evidence type="ECO:0000313" key="6">
    <source>
        <dbReference type="Proteomes" id="UP001424741"/>
    </source>
</evidence>
<gene>
    <name evidence="5" type="ORF">Rhal01_02244</name>
</gene>
<dbReference type="InterPro" id="IPR028082">
    <property type="entry name" value="Peripla_BP_I"/>
</dbReference>
<dbReference type="SUPFAM" id="SSF53822">
    <property type="entry name" value="Periplasmic binding protein-like I"/>
    <property type="match status" value="1"/>
</dbReference>
<dbReference type="SUPFAM" id="SSF46785">
    <property type="entry name" value="Winged helix' DNA-binding domain"/>
    <property type="match status" value="1"/>
</dbReference>
<name>A0ABP9V0M6_9BACT</name>
<evidence type="ECO:0000256" key="1">
    <source>
        <dbReference type="ARBA" id="ARBA00023015"/>
    </source>
</evidence>
<sequence length="360" mass="41518">MRRESLKTKAEQLARMVVEMIQVGEWSERLPGMDVLAKKYSVNPKTVQRALELVEQDGWLLPAERRKARKINPARRQAKSQEHKSLLVLYSGIDAKDMVVGKVLQQMSDRWMRHGTAVNMEQVDFAYHKEPASYLRRLVERHSADAILFYNASRRWIEVGMNMLPVFCCGGGITDSMKITSMGFRFSSQIAWLIQKLNSMGHERIMFSYTDPDRGIREEVLSVDAFPGKQENLRGRRADYCVRVAEDLPDVWSGMWEREFTRLQPTAVIVMEGHHLLSLYAFCAKRGIRIPQDLSVVSLVEFEGGNWLEPAITYAQFPYAKMLNYFEKWIRSGLKPLGYREVSMKWMETGSLGAAPRQRS</sequence>
<dbReference type="Gene3D" id="3.40.50.2300">
    <property type="match status" value="2"/>
</dbReference>
<keyword evidence="6" id="KW-1185">Reference proteome</keyword>
<evidence type="ECO:0000256" key="2">
    <source>
        <dbReference type="ARBA" id="ARBA00023125"/>
    </source>
</evidence>
<accession>A0ABP9V0M6</accession>
<feature type="domain" description="Transcriptional regulator LacI/GalR-like sensor" evidence="4">
    <location>
        <begin position="195"/>
        <end position="322"/>
    </location>
</feature>
<proteinExistence type="predicted"/>
<dbReference type="EMBL" id="BAABRL010000006">
    <property type="protein sequence ID" value="GAA5496063.1"/>
    <property type="molecule type" value="Genomic_DNA"/>
</dbReference>
<keyword evidence="2" id="KW-0238">DNA-binding</keyword>
<dbReference type="PANTHER" id="PTHR30146:SF109">
    <property type="entry name" value="HTH-TYPE TRANSCRIPTIONAL REGULATOR GALS"/>
    <property type="match status" value="1"/>
</dbReference>
<evidence type="ECO:0000259" key="4">
    <source>
        <dbReference type="Pfam" id="PF13377"/>
    </source>
</evidence>
<keyword evidence="1" id="KW-0805">Transcription regulation</keyword>
<reference evidence="5 6" key="1">
    <citation type="submission" date="2024-02" db="EMBL/GenBank/DDBJ databases">
        <title>Rubritalea halochordaticola NBRC 107102.</title>
        <authorList>
            <person name="Ichikawa N."/>
            <person name="Katano-Makiyama Y."/>
            <person name="Hidaka K."/>
        </authorList>
    </citation>
    <scope>NUCLEOTIDE SEQUENCE [LARGE SCALE GENOMIC DNA]</scope>
    <source>
        <strain evidence="5 6">NBRC 107102</strain>
    </source>
</reference>
<protein>
    <recommendedName>
        <fullName evidence="4">Transcriptional regulator LacI/GalR-like sensor domain-containing protein</fullName>
    </recommendedName>
</protein>
<dbReference type="PANTHER" id="PTHR30146">
    <property type="entry name" value="LACI-RELATED TRANSCRIPTIONAL REPRESSOR"/>
    <property type="match status" value="1"/>
</dbReference>
<evidence type="ECO:0000313" key="5">
    <source>
        <dbReference type="EMBL" id="GAA5496063.1"/>
    </source>
</evidence>
<organism evidence="5 6">
    <name type="scientific">Rubritalea halochordaticola</name>
    <dbReference type="NCBI Taxonomy" id="714537"/>
    <lineage>
        <taxon>Bacteria</taxon>
        <taxon>Pseudomonadati</taxon>
        <taxon>Verrucomicrobiota</taxon>
        <taxon>Verrucomicrobiia</taxon>
        <taxon>Verrucomicrobiales</taxon>
        <taxon>Rubritaleaceae</taxon>
        <taxon>Rubritalea</taxon>
    </lineage>
</organism>
<dbReference type="Gene3D" id="1.10.10.10">
    <property type="entry name" value="Winged helix-like DNA-binding domain superfamily/Winged helix DNA-binding domain"/>
    <property type="match status" value="1"/>
</dbReference>
<dbReference type="InterPro" id="IPR046335">
    <property type="entry name" value="LacI/GalR-like_sensor"/>
</dbReference>
<dbReference type="InterPro" id="IPR036388">
    <property type="entry name" value="WH-like_DNA-bd_sf"/>
</dbReference>
<dbReference type="Pfam" id="PF13377">
    <property type="entry name" value="Peripla_BP_3"/>
    <property type="match status" value="1"/>
</dbReference>
<comment type="caution">
    <text evidence="5">The sequence shown here is derived from an EMBL/GenBank/DDBJ whole genome shotgun (WGS) entry which is preliminary data.</text>
</comment>
<evidence type="ECO:0000256" key="3">
    <source>
        <dbReference type="ARBA" id="ARBA00023163"/>
    </source>
</evidence>
<dbReference type="RefSeq" id="WP_346188791.1">
    <property type="nucleotide sequence ID" value="NZ_BAABRL010000006.1"/>
</dbReference>
<keyword evidence="3" id="KW-0804">Transcription</keyword>
<dbReference type="InterPro" id="IPR036390">
    <property type="entry name" value="WH_DNA-bd_sf"/>
</dbReference>
<dbReference type="Proteomes" id="UP001424741">
    <property type="component" value="Unassembled WGS sequence"/>
</dbReference>